<comment type="caution">
    <text evidence="2">The sequence shown here is derived from an EMBL/GenBank/DDBJ whole genome shotgun (WGS) entry which is preliminary data.</text>
</comment>
<reference evidence="2 3" key="1">
    <citation type="submission" date="2023-11" db="EMBL/GenBank/DDBJ databases">
        <title>Halocaridina rubra genome assembly.</title>
        <authorList>
            <person name="Smith C."/>
        </authorList>
    </citation>
    <scope>NUCLEOTIDE SEQUENCE [LARGE SCALE GENOMIC DNA]</scope>
    <source>
        <strain evidence="2">EP-1</strain>
        <tissue evidence="2">Whole</tissue>
    </source>
</reference>
<dbReference type="AlphaFoldDB" id="A0AAN9A8R3"/>
<organism evidence="2 3">
    <name type="scientific">Halocaridina rubra</name>
    <name type="common">Hawaiian red shrimp</name>
    <dbReference type="NCBI Taxonomy" id="373956"/>
    <lineage>
        <taxon>Eukaryota</taxon>
        <taxon>Metazoa</taxon>
        <taxon>Ecdysozoa</taxon>
        <taxon>Arthropoda</taxon>
        <taxon>Crustacea</taxon>
        <taxon>Multicrustacea</taxon>
        <taxon>Malacostraca</taxon>
        <taxon>Eumalacostraca</taxon>
        <taxon>Eucarida</taxon>
        <taxon>Decapoda</taxon>
        <taxon>Pleocyemata</taxon>
        <taxon>Caridea</taxon>
        <taxon>Atyoidea</taxon>
        <taxon>Atyidae</taxon>
        <taxon>Halocaridina</taxon>
    </lineage>
</organism>
<proteinExistence type="predicted"/>
<accession>A0AAN9A8R3</accession>
<feature type="region of interest" description="Disordered" evidence="1">
    <location>
        <begin position="14"/>
        <end position="40"/>
    </location>
</feature>
<evidence type="ECO:0000313" key="2">
    <source>
        <dbReference type="EMBL" id="KAK7078758.1"/>
    </source>
</evidence>
<protein>
    <submittedName>
        <fullName evidence="2">Uncharacterized protein</fullName>
    </submittedName>
</protein>
<keyword evidence="3" id="KW-1185">Reference proteome</keyword>
<gene>
    <name evidence="2" type="ORF">SK128_005551</name>
</gene>
<dbReference type="EMBL" id="JAXCGZ010007677">
    <property type="protein sequence ID" value="KAK7078758.1"/>
    <property type="molecule type" value="Genomic_DNA"/>
</dbReference>
<dbReference type="Proteomes" id="UP001381693">
    <property type="component" value="Unassembled WGS sequence"/>
</dbReference>
<evidence type="ECO:0000256" key="1">
    <source>
        <dbReference type="SAM" id="MobiDB-lite"/>
    </source>
</evidence>
<evidence type="ECO:0000313" key="3">
    <source>
        <dbReference type="Proteomes" id="UP001381693"/>
    </source>
</evidence>
<name>A0AAN9A8R3_HALRR</name>
<sequence length="52" mass="6226">MRLKKELSLVMNGIEEKRKEIEAEQSTQDEGDKEMGDFEKNWKFVFDESDKE</sequence>